<evidence type="ECO:0000256" key="1">
    <source>
        <dbReference type="SAM" id="MobiDB-lite"/>
    </source>
</evidence>
<name>A0ABY5Y2D4_9BACT</name>
<dbReference type="Proteomes" id="UP001058120">
    <property type="component" value="Chromosome"/>
</dbReference>
<keyword evidence="3" id="KW-1185">Reference proteome</keyword>
<evidence type="ECO:0000313" key="2">
    <source>
        <dbReference type="EMBL" id="UWX05408.1"/>
    </source>
</evidence>
<reference evidence="2" key="1">
    <citation type="submission" date="2020-12" db="EMBL/GenBank/DDBJ databases">
        <title>Taurinivorans muris gen. nov., sp. nov., fundamental and realized metabolic niche of a ubiquitous sulfidogenic bacterium in the murine intestine.</title>
        <authorList>
            <person name="Ye H."/>
            <person name="Hanson B.T."/>
            <person name="Loy A."/>
        </authorList>
    </citation>
    <scope>NUCLEOTIDE SEQUENCE</scope>
    <source>
        <strain evidence="2">LT0009</strain>
    </source>
</reference>
<accession>A0ABY5Y2D4</accession>
<sequence length="55" mass="6541">MLRYAEHYYEKFYNEARGRTALAVSKSTSFTDSERPMDEDSRDKSFPLPKKFLMV</sequence>
<dbReference type="RefSeq" id="WP_334314987.1">
    <property type="nucleotide sequence ID" value="NZ_CP065938.1"/>
</dbReference>
<organism evidence="2 3">
    <name type="scientific">Taurinivorans muris</name>
    <dbReference type="NCBI Taxonomy" id="2787751"/>
    <lineage>
        <taxon>Bacteria</taxon>
        <taxon>Pseudomonadati</taxon>
        <taxon>Thermodesulfobacteriota</taxon>
        <taxon>Desulfovibrionia</taxon>
        <taxon>Desulfovibrionales</taxon>
        <taxon>Desulfovibrionaceae</taxon>
        <taxon>Taurinivorans</taxon>
    </lineage>
</organism>
<feature type="region of interest" description="Disordered" evidence="1">
    <location>
        <begin position="25"/>
        <end position="46"/>
    </location>
</feature>
<dbReference type="EMBL" id="CP065938">
    <property type="protein sequence ID" value="UWX05408.1"/>
    <property type="molecule type" value="Genomic_DNA"/>
</dbReference>
<evidence type="ECO:0000313" key="3">
    <source>
        <dbReference type="Proteomes" id="UP001058120"/>
    </source>
</evidence>
<proteinExistence type="predicted"/>
<protein>
    <submittedName>
        <fullName evidence="2">Uncharacterized protein</fullName>
    </submittedName>
</protein>
<gene>
    <name evidence="2" type="ORF">JBF11_08115</name>
</gene>
<feature type="compositionally biased region" description="Basic and acidic residues" evidence="1">
    <location>
        <begin position="32"/>
        <end position="45"/>
    </location>
</feature>